<dbReference type="EMBL" id="SPNV01000230">
    <property type="protein sequence ID" value="KAF5857942.1"/>
    <property type="molecule type" value="Genomic_DNA"/>
</dbReference>
<dbReference type="Proteomes" id="UP000541154">
    <property type="component" value="Unassembled WGS sequence"/>
</dbReference>
<reference evidence="1 2" key="1">
    <citation type="submission" date="2019-04" db="EMBL/GenBank/DDBJ databases">
        <title>Aspergillus burnettii sp. nov., novel species from soil in southeast Queensland.</title>
        <authorList>
            <person name="Gilchrist C.L.M."/>
            <person name="Pitt J.I."/>
            <person name="Lange L."/>
            <person name="Lacey H.J."/>
            <person name="Vuong D."/>
            <person name="Midgley D.J."/>
            <person name="Greenfield P."/>
            <person name="Bradbury M."/>
            <person name="Lacey E."/>
            <person name="Busk P.K."/>
            <person name="Pilgaard B."/>
            <person name="Chooi Y.H."/>
            <person name="Piggott A.M."/>
        </authorList>
    </citation>
    <scope>NUCLEOTIDE SEQUENCE [LARGE SCALE GENOMIC DNA]</scope>
    <source>
        <strain evidence="1 2">FRR 5400</strain>
    </source>
</reference>
<protein>
    <submittedName>
        <fullName evidence="1">Uncharacterized protein</fullName>
    </submittedName>
</protein>
<dbReference type="GO" id="GO:0005524">
    <property type="term" value="F:ATP binding"/>
    <property type="evidence" value="ECO:0007669"/>
    <property type="project" value="InterPro"/>
</dbReference>
<dbReference type="GO" id="GO:0004814">
    <property type="term" value="F:arginine-tRNA ligase activity"/>
    <property type="evidence" value="ECO:0007669"/>
    <property type="project" value="InterPro"/>
</dbReference>
<dbReference type="Gene3D" id="3.30.1360.70">
    <property type="entry name" value="Arginyl tRNA synthetase N-terminal domain"/>
    <property type="match status" value="1"/>
</dbReference>
<dbReference type="AlphaFoldDB" id="A0A8H6E3E1"/>
<gene>
    <name evidence="1" type="ORF">ETB97_005132</name>
</gene>
<organism evidence="1 2">
    <name type="scientific">Petromyces alliaceus</name>
    <name type="common">Aspergillus alliaceus</name>
    <dbReference type="NCBI Taxonomy" id="209559"/>
    <lineage>
        <taxon>Eukaryota</taxon>
        <taxon>Fungi</taxon>
        <taxon>Dikarya</taxon>
        <taxon>Ascomycota</taxon>
        <taxon>Pezizomycotina</taxon>
        <taxon>Eurotiomycetes</taxon>
        <taxon>Eurotiomycetidae</taxon>
        <taxon>Eurotiales</taxon>
        <taxon>Aspergillaceae</taxon>
        <taxon>Aspergillus</taxon>
        <taxon>Aspergillus subgen. Circumdati</taxon>
    </lineage>
</organism>
<sequence>MSIYRATLLILSSTLNLLHIYRTHVSTHIGPLVDIDPSLTYNTLQRPPIPDKDDLILLIPAPRVKDKTLQALAQLIRENVTGTYPIHASTLLNTHIVTLPLRSPKSPLIEKSLIGGPYVQLYFQTDSLAHIALQSILENGDSYGSDYRLSPGPG</sequence>
<name>A0A8H6E3E1_PETAA</name>
<evidence type="ECO:0000313" key="2">
    <source>
        <dbReference type="Proteomes" id="UP000541154"/>
    </source>
</evidence>
<evidence type="ECO:0000313" key="1">
    <source>
        <dbReference type="EMBL" id="KAF5857942.1"/>
    </source>
</evidence>
<dbReference type="SUPFAM" id="SSF55190">
    <property type="entry name" value="Arginyl-tRNA synthetase (ArgRS), N-terminal 'additional' domain"/>
    <property type="match status" value="1"/>
</dbReference>
<proteinExistence type="predicted"/>
<keyword evidence="2" id="KW-1185">Reference proteome</keyword>
<dbReference type="GO" id="GO:0005737">
    <property type="term" value="C:cytoplasm"/>
    <property type="evidence" value="ECO:0007669"/>
    <property type="project" value="InterPro"/>
</dbReference>
<dbReference type="GO" id="GO:0006420">
    <property type="term" value="P:arginyl-tRNA aminoacylation"/>
    <property type="evidence" value="ECO:0007669"/>
    <property type="project" value="InterPro"/>
</dbReference>
<dbReference type="InterPro" id="IPR036695">
    <property type="entry name" value="Arg-tRNA-synth_N_sf"/>
</dbReference>
<comment type="caution">
    <text evidence="1">The sequence shown here is derived from an EMBL/GenBank/DDBJ whole genome shotgun (WGS) entry which is preliminary data.</text>
</comment>
<accession>A0A8H6E3E1</accession>